<protein>
    <recommendedName>
        <fullName evidence="3">Lipoprotein</fullName>
    </recommendedName>
</protein>
<sequence length="122" mass="12980">MRKWLLIVPTVLLPGCGEPATEADRTALTAIWLPDDGSGRNVEFKADGVFDYQYDRGYTLRLDWKLASKGRVALTSGNGVTVSCNYTITDASLAIDNGSGAACVSPGVTPPSPMPTKFKRAG</sequence>
<evidence type="ECO:0000313" key="1">
    <source>
        <dbReference type="EMBL" id="MEX4007639.1"/>
    </source>
</evidence>
<evidence type="ECO:0000313" key="2">
    <source>
        <dbReference type="Proteomes" id="UP001559025"/>
    </source>
</evidence>
<reference evidence="1 2" key="1">
    <citation type="submission" date="2024-01" db="EMBL/GenBank/DDBJ databases">
        <title>New evidence supports the origin of RcGTA from prophage.</title>
        <authorList>
            <person name="Xu Y."/>
            <person name="Liu B."/>
            <person name="Chen F."/>
        </authorList>
    </citation>
    <scope>NUCLEOTIDE SEQUENCE [LARGE SCALE GENOMIC DNA]</scope>
    <source>
        <strain evidence="1 2">CBW1107-2</strain>
    </source>
</reference>
<evidence type="ECO:0008006" key="3">
    <source>
        <dbReference type="Google" id="ProtNLM"/>
    </source>
</evidence>
<gene>
    <name evidence="1" type="ORF">V1479_10020</name>
</gene>
<dbReference type="RefSeq" id="WP_173190587.1">
    <property type="nucleotide sequence ID" value="NZ_JABETK010000002.1"/>
</dbReference>
<accession>A0ABV3WSJ8</accession>
<comment type="caution">
    <text evidence="1">The sequence shown here is derived from an EMBL/GenBank/DDBJ whole genome shotgun (WGS) entry which is preliminary data.</text>
</comment>
<proteinExistence type="predicted"/>
<dbReference type="EMBL" id="JAZHFV010000002">
    <property type="protein sequence ID" value="MEX4007639.1"/>
    <property type="molecule type" value="Genomic_DNA"/>
</dbReference>
<organism evidence="1 2">
    <name type="scientific">Neoaquamicrobium sediminum</name>
    <dbReference type="NCBI Taxonomy" id="1849104"/>
    <lineage>
        <taxon>Bacteria</taxon>
        <taxon>Pseudomonadati</taxon>
        <taxon>Pseudomonadota</taxon>
        <taxon>Alphaproteobacteria</taxon>
        <taxon>Hyphomicrobiales</taxon>
        <taxon>Phyllobacteriaceae</taxon>
        <taxon>Neoaquamicrobium</taxon>
    </lineage>
</organism>
<dbReference type="Proteomes" id="UP001559025">
    <property type="component" value="Unassembled WGS sequence"/>
</dbReference>
<keyword evidence="2" id="KW-1185">Reference proteome</keyword>
<name>A0ABV3WSJ8_9HYPH</name>